<accession>A0A087CJZ4</accession>
<organism evidence="1 2">
    <name type="scientific">Bifidobacterium reuteri DSM 23975</name>
    <dbReference type="NCBI Taxonomy" id="1437610"/>
    <lineage>
        <taxon>Bacteria</taxon>
        <taxon>Bacillati</taxon>
        <taxon>Actinomycetota</taxon>
        <taxon>Actinomycetes</taxon>
        <taxon>Bifidobacteriales</taxon>
        <taxon>Bifidobacteriaceae</taxon>
        <taxon>Bifidobacterium</taxon>
    </lineage>
</organism>
<dbReference type="EMBL" id="JGZK01000022">
    <property type="protein sequence ID" value="KFI83594.1"/>
    <property type="molecule type" value="Genomic_DNA"/>
</dbReference>
<protein>
    <submittedName>
        <fullName evidence="1">Uncharacterized protein</fullName>
    </submittedName>
</protein>
<keyword evidence="2" id="KW-1185">Reference proteome</keyword>
<sequence>MPSGVLRINAKVSSSNVLDGLNAFVCGVKGIAFWGADGGSDGMDVQPLCVACAGMLSAGAPGAGAAVDVRCGVGSRFQGESTHSLSSRVSVEDGDLDVALLLNGVTGREGVAGGEPITDVGPIGWIGMNRIAPVSGAVQSRKTQGECAWRDADNGRFAVAGILLHDFGNAAAVAFHKIQTVERVCQHCVTGLGDAVGEICERDALHQSAKRYEIDAVGIDADQGGSRIIVIAMYHGIEQSLSQGRWRIGIGVIAVQAHDIGTYRIVEFQITTYIVQLLEQRSLKLLTCKEPRFRIALIYGALDGMSALVRNQGCGVGVQPI</sequence>
<comment type="caution">
    <text evidence="1">The sequence shown here is derived from an EMBL/GenBank/DDBJ whole genome shotgun (WGS) entry which is preliminary data.</text>
</comment>
<name>A0A087CJZ4_9BIFI</name>
<gene>
    <name evidence="1" type="ORF">BREU_2318</name>
</gene>
<dbReference type="Proteomes" id="UP000028984">
    <property type="component" value="Unassembled WGS sequence"/>
</dbReference>
<evidence type="ECO:0000313" key="2">
    <source>
        <dbReference type="Proteomes" id="UP000028984"/>
    </source>
</evidence>
<evidence type="ECO:0000313" key="1">
    <source>
        <dbReference type="EMBL" id="KFI83594.1"/>
    </source>
</evidence>
<reference evidence="1 2" key="1">
    <citation type="submission" date="2014-03" db="EMBL/GenBank/DDBJ databases">
        <title>Genomics of Bifidobacteria.</title>
        <authorList>
            <person name="Ventura M."/>
            <person name="Milani C."/>
            <person name="Lugli G.A."/>
        </authorList>
    </citation>
    <scope>NUCLEOTIDE SEQUENCE [LARGE SCALE GENOMIC DNA]</scope>
    <source>
        <strain evidence="1 2">DSM 23975</strain>
    </source>
</reference>
<proteinExistence type="predicted"/>
<dbReference type="STRING" id="1437610.BREU_2318"/>
<dbReference type="AlphaFoldDB" id="A0A087CJZ4"/>